<dbReference type="Proteomes" id="UP001642484">
    <property type="component" value="Unassembled WGS sequence"/>
</dbReference>
<dbReference type="InterPro" id="IPR011009">
    <property type="entry name" value="Kinase-like_dom_sf"/>
</dbReference>
<evidence type="ECO:0000256" key="5">
    <source>
        <dbReference type="ARBA" id="ARBA00022741"/>
    </source>
</evidence>
<dbReference type="Gene3D" id="1.10.510.10">
    <property type="entry name" value="Transferase(Phosphotransferase) domain 1"/>
    <property type="match status" value="1"/>
</dbReference>
<comment type="subunit">
    <text evidence="8">May form a complex composed of at least the catalytic subunit CRK2 and a cyclin.</text>
</comment>
<comment type="similarity">
    <text evidence="1">Belongs to the protein kinase superfamily. CMGC Ser/Thr protein kinase family. CDC2/CDKX subfamily.</text>
</comment>
<dbReference type="PROSITE" id="PS00108">
    <property type="entry name" value="PROTEIN_KINASE_ST"/>
    <property type="match status" value="1"/>
</dbReference>
<evidence type="ECO:0000256" key="14">
    <source>
        <dbReference type="PROSITE-ProRule" id="PRU10141"/>
    </source>
</evidence>
<evidence type="ECO:0000256" key="9">
    <source>
        <dbReference type="ARBA" id="ARBA00039612"/>
    </source>
</evidence>
<dbReference type="InterPro" id="IPR050108">
    <property type="entry name" value="CDK"/>
</dbReference>
<evidence type="ECO:0000256" key="12">
    <source>
        <dbReference type="ARBA" id="ARBA00047811"/>
    </source>
</evidence>
<dbReference type="PANTHER" id="PTHR24056:SF254">
    <property type="entry name" value="CYCLIN-DEPENDENT KINASE 2"/>
    <property type="match status" value="1"/>
</dbReference>
<dbReference type="InterPro" id="IPR000719">
    <property type="entry name" value="Prot_kinase_dom"/>
</dbReference>
<feature type="binding site" evidence="14">
    <location>
        <position position="154"/>
    </location>
    <ligand>
        <name>ATP</name>
        <dbReference type="ChEBI" id="CHEBI:30616"/>
    </ligand>
</feature>
<dbReference type="Pfam" id="PF00069">
    <property type="entry name" value="Pkinase"/>
    <property type="match status" value="1"/>
</dbReference>
<dbReference type="InterPro" id="IPR017441">
    <property type="entry name" value="Protein_kinase_ATP_BS"/>
</dbReference>
<keyword evidence="3 15" id="KW-0723">Serine/threonine-protein kinase</keyword>
<comment type="caution">
    <text evidence="17">The sequence shown here is derived from an EMBL/GenBank/DDBJ whole genome shotgun (WGS) entry which is preliminary data.</text>
</comment>
<evidence type="ECO:0000259" key="16">
    <source>
        <dbReference type="PROSITE" id="PS50011"/>
    </source>
</evidence>
<proteinExistence type="inferred from homology"/>
<dbReference type="PROSITE" id="PS00107">
    <property type="entry name" value="PROTEIN_KINASE_ATP"/>
    <property type="match status" value="1"/>
</dbReference>
<evidence type="ECO:0000256" key="8">
    <source>
        <dbReference type="ARBA" id="ARBA00038543"/>
    </source>
</evidence>
<dbReference type="PANTHER" id="PTHR24056">
    <property type="entry name" value="CELL DIVISION PROTEIN KINASE"/>
    <property type="match status" value="1"/>
</dbReference>
<evidence type="ECO:0000256" key="7">
    <source>
        <dbReference type="ARBA" id="ARBA00022840"/>
    </source>
</evidence>
<evidence type="ECO:0000313" key="17">
    <source>
        <dbReference type="EMBL" id="CAK9042945.1"/>
    </source>
</evidence>
<evidence type="ECO:0000256" key="6">
    <source>
        <dbReference type="ARBA" id="ARBA00022777"/>
    </source>
</evidence>
<evidence type="ECO:0000313" key="18">
    <source>
        <dbReference type="Proteomes" id="UP001642484"/>
    </source>
</evidence>
<dbReference type="Gene3D" id="3.30.200.20">
    <property type="entry name" value="Phosphorylase Kinase, domain 1"/>
    <property type="match status" value="1"/>
</dbReference>
<protein>
    <recommendedName>
        <fullName evidence="9">Cyclin-dependent kinase 2 homolog</fullName>
        <ecNumber evidence="2">2.7.11.22</ecNumber>
    </recommendedName>
    <alternativeName>
        <fullName evidence="10">Cell division control protein 2 homolog</fullName>
    </alternativeName>
    <alternativeName>
        <fullName evidence="11">cdc2-related kinase 2</fullName>
    </alternativeName>
</protein>
<keyword evidence="7 14" id="KW-0067">ATP-binding</keyword>
<evidence type="ECO:0000256" key="4">
    <source>
        <dbReference type="ARBA" id="ARBA00022679"/>
    </source>
</evidence>
<comment type="catalytic activity">
    <reaction evidence="13">
        <text>L-seryl-[protein] + ATP = O-phospho-L-seryl-[protein] + ADP + H(+)</text>
        <dbReference type="Rhea" id="RHEA:17989"/>
        <dbReference type="Rhea" id="RHEA-COMP:9863"/>
        <dbReference type="Rhea" id="RHEA-COMP:11604"/>
        <dbReference type="ChEBI" id="CHEBI:15378"/>
        <dbReference type="ChEBI" id="CHEBI:29999"/>
        <dbReference type="ChEBI" id="CHEBI:30616"/>
        <dbReference type="ChEBI" id="CHEBI:83421"/>
        <dbReference type="ChEBI" id="CHEBI:456216"/>
        <dbReference type="EC" id="2.7.11.22"/>
    </reaction>
</comment>
<keyword evidence="6" id="KW-0418">Kinase</keyword>
<dbReference type="EMBL" id="CAXAMN010014302">
    <property type="protein sequence ID" value="CAK9042945.1"/>
    <property type="molecule type" value="Genomic_DNA"/>
</dbReference>
<comment type="catalytic activity">
    <reaction evidence="12">
        <text>L-threonyl-[protein] + ATP = O-phospho-L-threonyl-[protein] + ADP + H(+)</text>
        <dbReference type="Rhea" id="RHEA:46608"/>
        <dbReference type="Rhea" id="RHEA-COMP:11060"/>
        <dbReference type="Rhea" id="RHEA-COMP:11605"/>
        <dbReference type="ChEBI" id="CHEBI:15378"/>
        <dbReference type="ChEBI" id="CHEBI:30013"/>
        <dbReference type="ChEBI" id="CHEBI:30616"/>
        <dbReference type="ChEBI" id="CHEBI:61977"/>
        <dbReference type="ChEBI" id="CHEBI:456216"/>
        <dbReference type="EC" id="2.7.11.22"/>
    </reaction>
</comment>
<name>A0ABP0LUR9_9DINO</name>
<dbReference type="CDD" id="cd07829">
    <property type="entry name" value="STKc_CDK_like"/>
    <property type="match status" value="1"/>
</dbReference>
<dbReference type="PROSITE" id="PS50011">
    <property type="entry name" value="PROTEIN_KINASE_DOM"/>
    <property type="match status" value="1"/>
</dbReference>
<evidence type="ECO:0000256" key="1">
    <source>
        <dbReference type="ARBA" id="ARBA00006485"/>
    </source>
</evidence>
<dbReference type="InterPro" id="IPR008271">
    <property type="entry name" value="Ser/Thr_kinase_AS"/>
</dbReference>
<dbReference type="SMART" id="SM00220">
    <property type="entry name" value="S_TKc"/>
    <property type="match status" value="1"/>
</dbReference>
<gene>
    <name evidence="17" type="ORF">CCMP2556_LOCUS22780</name>
</gene>
<keyword evidence="5 14" id="KW-0547">Nucleotide-binding</keyword>
<keyword evidence="4" id="KW-0808">Transferase</keyword>
<evidence type="ECO:0000256" key="11">
    <source>
        <dbReference type="ARBA" id="ARBA00042858"/>
    </source>
</evidence>
<dbReference type="SUPFAM" id="SSF56112">
    <property type="entry name" value="Protein kinase-like (PK-like)"/>
    <property type="match status" value="1"/>
</dbReference>
<dbReference type="EC" id="2.7.11.22" evidence="2"/>
<accession>A0ABP0LUR9</accession>
<sequence>MSGCFQYEVQHVPAVLCMQVEYGENWGKHVQAILEGKKPDENGKSIPLLESGYVPIPDEFPLRIFGPIRTSFVTSASMPVQTSTLQMQLPVQPQTIPVEAGKAGEDAFGNRDMVSETVTDLTDRYVMQDKLGEGTYGTVYRAKCKQSHRQVAIKRIRVLQEDDGVPAVALREISLLKELSNKHVVKLLDVYSSPSNLYLVFERMEMDLRVYLKRNGQMEPATLRNATWQCVSGIEFCHSRRVIHRDLKPQNVLLEFRGTRMRLVLADFGLARLYNVPLKVYTHDIVTLWYRPPEILLGQEQYGPSTDIWSMSCIFAEMATAHALFTGDSEIDTIFKIFRVLGTPDEEVWPGVTRLRDFKQTFPRWRNTDFAQVRAAAGARFSNDGVDLLRQCLKYNSAERPSAKKMLTFRYFEEEPGR</sequence>
<evidence type="ECO:0000256" key="13">
    <source>
        <dbReference type="ARBA" id="ARBA00048367"/>
    </source>
</evidence>
<keyword evidence="18" id="KW-1185">Reference proteome</keyword>
<organism evidence="17 18">
    <name type="scientific">Durusdinium trenchii</name>
    <dbReference type="NCBI Taxonomy" id="1381693"/>
    <lineage>
        <taxon>Eukaryota</taxon>
        <taxon>Sar</taxon>
        <taxon>Alveolata</taxon>
        <taxon>Dinophyceae</taxon>
        <taxon>Suessiales</taxon>
        <taxon>Symbiodiniaceae</taxon>
        <taxon>Durusdinium</taxon>
    </lineage>
</organism>
<evidence type="ECO:0000256" key="3">
    <source>
        <dbReference type="ARBA" id="ARBA00022527"/>
    </source>
</evidence>
<feature type="domain" description="Protein kinase" evidence="16">
    <location>
        <begin position="125"/>
        <end position="412"/>
    </location>
</feature>
<evidence type="ECO:0000256" key="10">
    <source>
        <dbReference type="ARBA" id="ARBA00041902"/>
    </source>
</evidence>
<evidence type="ECO:0000256" key="2">
    <source>
        <dbReference type="ARBA" id="ARBA00012425"/>
    </source>
</evidence>
<evidence type="ECO:0000256" key="15">
    <source>
        <dbReference type="RuleBase" id="RU000304"/>
    </source>
</evidence>
<reference evidence="17 18" key="1">
    <citation type="submission" date="2024-02" db="EMBL/GenBank/DDBJ databases">
        <authorList>
            <person name="Chen Y."/>
            <person name="Shah S."/>
            <person name="Dougan E. K."/>
            <person name="Thang M."/>
            <person name="Chan C."/>
        </authorList>
    </citation>
    <scope>NUCLEOTIDE SEQUENCE [LARGE SCALE GENOMIC DNA]</scope>
</reference>